<dbReference type="Proteomes" id="UP001321542">
    <property type="component" value="Chromosome"/>
</dbReference>
<gene>
    <name evidence="1" type="ORF">SGFS_082370</name>
</gene>
<accession>A0ABM8HM00</accession>
<proteinExistence type="predicted"/>
<dbReference type="EMBL" id="AP018448">
    <property type="protein sequence ID" value="BBC36943.1"/>
    <property type="molecule type" value="Genomic_DNA"/>
</dbReference>
<keyword evidence="2" id="KW-1185">Reference proteome</keyword>
<evidence type="ECO:0000313" key="1">
    <source>
        <dbReference type="EMBL" id="BBC36943.1"/>
    </source>
</evidence>
<organism evidence="1 2">
    <name type="scientific">Streptomyces graminofaciens</name>
    <dbReference type="NCBI Taxonomy" id="68212"/>
    <lineage>
        <taxon>Bacteria</taxon>
        <taxon>Bacillati</taxon>
        <taxon>Actinomycetota</taxon>
        <taxon>Actinomycetes</taxon>
        <taxon>Kitasatosporales</taxon>
        <taxon>Streptomycetaceae</taxon>
        <taxon>Streptomyces</taxon>
    </lineage>
</organism>
<sequence length="59" mass="6660">MPKRVLRSTSIPMAEPFFLLTDDQVVQPVVGNGPVSGLGRGPLLIMTMGCEKRFWRWSR</sequence>
<protein>
    <submittedName>
        <fullName evidence="1">Uncharacterized protein</fullName>
    </submittedName>
</protein>
<reference evidence="1 2" key="2">
    <citation type="journal article" date="2023" name="ChemBioChem">
        <title>Acyltransferase Domain Exchange between Two Independent Type I Polyketide Synthases in the Same Producer Strain of Macrolide Antibiotics.</title>
        <authorList>
            <person name="Kudo F."/>
            <person name="Kishikawa K."/>
            <person name="Tsuboi K."/>
            <person name="Kido T."/>
            <person name="Usui T."/>
            <person name="Hashimoto J."/>
            <person name="Shin-Ya K."/>
            <person name="Miyanaga A."/>
            <person name="Eguchi T."/>
        </authorList>
    </citation>
    <scope>NUCLEOTIDE SEQUENCE [LARGE SCALE GENOMIC DNA]</scope>
    <source>
        <strain evidence="1 2">A-8890</strain>
    </source>
</reference>
<reference evidence="1 2" key="1">
    <citation type="journal article" date="2010" name="ChemBioChem">
        <title>Cloning and characterization of the biosynthetic gene cluster of 16-membered macrolide antibiotic FD-891: involvement of a dual functional cytochrome P450 monooxygenase catalyzing epoxidation and hydroxylation.</title>
        <authorList>
            <person name="Kudo F."/>
            <person name="Motegi A."/>
            <person name="Mizoue K."/>
            <person name="Eguchi T."/>
        </authorList>
    </citation>
    <scope>NUCLEOTIDE SEQUENCE [LARGE SCALE GENOMIC DNA]</scope>
    <source>
        <strain evidence="1 2">A-8890</strain>
    </source>
</reference>
<evidence type="ECO:0000313" key="2">
    <source>
        <dbReference type="Proteomes" id="UP001321542"/>
    </source>
</evidence>
<name>A0ABM8HM00_9ACTN</name>